<evidence type="ECO:0000313" key="19">
    <source>
        <dbReference type="EMBL" id="KAJ9155971.1"/>
    </source>
</evidence>
<evidence type="ECO:0000256" key="6">
    <source>
        <dbReference type="ARBA" id="ARBA00022554"/>
    </source>
</evidence>
<dbReference type="CDD" id="cd03860">
    <property type="entry name" value="M14_CP_A-B_like"/>
    <property type="match status" value="1"/>
</dbReference>
<keyword evidence="5" id="KW-0964">Secreted</keyword>
<keyword evidence="8 17" id="KW-0732">Signal</keyword>
<dbReference type="PROSITE" id="PS52035">
    <property type="entry name" value="PEPTIDASE_M14"/>
    <property type="match status" value="1"/>
</dbReference>
<evidence type="ECO:0000256" key="2">
    <source>
        <dbReference type="ARBA" id="ARBA00004116"/>
    </source>
</evidence>
<evidence type="ECO:0000256" key="7">
    <source>
        <dbReference type="ARBA" id="ARBA00022723"/>
    </source>
</evidence>
<dbReference type="GO" id="GO:0005773">
    <property type="term" value="C:vacuole"/>
    <property type="evidence" value="ECO:0007669"/>
    <property type="project" value="UniProtKB-SubCell"/>
</dbReference>
<dbReference type="FunFam" id="3.40.630.10:FF:000060">
    <property type="entry name" value="Putative metallocarboxypeptidase ecm14"/>
    <property type="match status" value="1"/>
</dbReference>
<evidence type="ECO:0000256" key="15">
    <source>
        <dbReference type="PROSITE-ProRule" id="PRU01379"/>
    </source>
</evidence>
<reference evidence="19" key="1">
    <citation type="submission" date="2022-07" db="EMBL/GenBank/DDBJ databases">
        <title>Fungi with potential for degradation of polypropylene.</title>
        <authorList>
            <person name="Gostincar C."/>
        </authorList>
    </citation>
    <scope>NUCLEOTIDE SEQUENCE</scope>
    <source>
        <strain evidence="19">EXF-13287</strain>
    </source>
</reference>
<dbReference type="GO" id="GO:0005576">
    <property type="term" value="C:extracellular region"/>
    <property type="evidence" value="ECO:0007669"/>
    <property type="project" value="UniProtKB-SubCell"/>
</dbReference>
<dbReference type="SUPFAM" id="SSF53187">
    <property type="entry name" value="Zn-dependent exopeptidases"/>
    <property type="match status" value="1"/>
</dbReference>
<keyword evidence="11" id="KW-0961">Cell wall biogenesis/degradation</keyword>
<dbReference type="PRINTS" id="PR00765">
    <property type="entry name" value="CRBOXYPTASEA"/>
</dbReference>
<evidence type="ECO:0000256" key="10">
    <source>
        <dbReference type="ARBA" id="ARBA00023157"/>
    </source>
</evidence>
<evidence type="ECO:0000313" key="20">
    <source>
        <dbReference type="Proteomes" id="UP001174691"/>
    </source>
</evidence>
<dbReference type="Gene3D" id="3.40.630.10">
    <property type="entry name" value="Zn peptidases"/>
    <property type="match status" value="1"/>
</dbReference>
<comment type="caution">
    <text evidence="19">The sequence shown here is derived from an EMBL/GenBank/DDBJ whole genome shotgun (WGS) entry which is preliminary data.</text>
</comment>
<dbReference type="GO" id="GO:0006508">
    <property type="term" value="P:proteolysis"/>
    <property type="evidence" value="ECO:0007669"/>
    <property type="project" value="InterPro"/>
</dbReference>
<dbReference type="PANTHER" id="PTHR11705">
    <property type="entry name" value="PROTEASE FAMILY M14 CARBOXYPEPTIDASE A,B"/>
    <property type="match status" value="1"/>
</dbReference>
<keyword evidence="9" id="KW-0862">Zinc</keyword>
<dbReference type="Proteomes" id="UP001174691">
    <property type="component" value="Unassembled WGS sequence"/>
</dbReference>
<dbReference type="InterPro" id="IPR057246">
    <property type="entry name" value="CARBOXYPEPT_ZN_1"/>
</dbReference>
<comment type="caution">
    <text evidence="15">Lacks conserved residue(s) required for the propagation of feature annotation.</text>
</comment>
<dbReference type="PROSITE" id="PS00132">
    <property type="entry name" value="CARBOXYPEPT_ZN_1"/>
    <property type="match status" value="1"/>
</dbReference>
<feature type="region of interest" description="Disordered" evidence="16">
    <location>
        <begin position="545"/>
        <end position="579"/>
    </location>
</feature>
<proteinExistence type="inferred from homology"/>
<evidence type="ECO:0000256" key="3">
    <source>
        <dbReference type="ARBA" id="ARBA00004613"/>
    </source>
</evidence>
<dbReference type="PANTHER" id="PTHR11705:SF147">
    <property type="entry name" value="INACTIVE METALLOCARBOXYPEPTIDASE ECM14"/>
    <property type="match status" value="1"/>
</dbReference>
<evidence type="ECO:0000256" key="17">
    <source>
        <dbReference type="SAM" id="SignalP"/>
    </source>
</evidence>
<dbReference type="Pfam" id="PF00246">
    <property type="entry name" value="Peptidase_M14"/>
    <property type="match status" value="1"/>
</dbReference>
<feature type="signal peptide" evidence="17">
    <location>
        <begin position="1"/>
        <end position="27"/>
    </location>
</feature>
<dbReference type="SMART" id="SM00631">
    <property type="entry name" value="Zn_pept"/>
    <property type="match status" value="1"/>
</dbReference>
<organism evidence="19 20">
    <name type="scientific">Coniochaeta hoffmannii</name>
    <dbReference type="NCBI Taxonomy" id="91930"/>
    <lineage>
        <taxon>Eukaryota</taxon>
        <taxon>Fungi</taxon>
        <taxon>Dikarya</taxon>
        <taxon>Ascomycota</taxon>
        <taxon>Pezizomycotina</taxon>
        <taxon>Sordariomycetes</taxon>
        <taxon>Sordariomycetidae</taxon>
        <taxon>Coniochaetales</taxon>
        <taxon>Coniochaetaceae</taxon>
        <taxon>Coniochaeta</taxon>
    </lineage>
</organism>
<dbReference type="EMBL" id="JANBVN010000052">
    <property type="protein sequence ID" value="KAJ9155971.1"/>
    <property type="molecule type" value="Genomic_DNA"/>
</dbReference>
<feature type="domain" description="Peptidase M14" evidence="18">
    <location>
        <begin position="208"/>
        <end position="534"/>
    </location>
</feature>
<evidence type="ECO:0000256" key="16">
    <source>
        <dbReference type="SAM" id="MobiDB-lite"/>
    </source>
</evidence>
<evidence type="ECO:0000256" key="12">
    <source>
        <dbReference type="ARBA" id="ARBA00025210"/>
    </source>
</evidence>
<evidence type="ECO:0000256" key="14">
    <source>
        <dbReference type="ARBA" id="ARBA00026213"/>
    </source>
</evidence>
<protein>
    <recommendedName>
        <fullName evidence="13">Inactive metallocarboxypeptidase ECM14</fullName>
    </recommendedName>
    <alternativeName>
        <fullName evidence="14">Inactive metallocarboxypeptidase ecm14</fullName>
    </alternativeName>
</protein>
<keyword evidence="20" id="KW-1185">Reference proteome</keyword>
<dbReference type="GO" id="GO:0071555">
    <property type="term" value="P:cell wall organization"/>
    <property type="evidence" value="ECO:0007669"/>
    <property type="project" value="UniProtKB-KW"/>
</dbReference>
<feature type="chain" id="PRO_5041300294" description="Inactive metallocarboxypeptidase ECM14" evidence="17">
    <location>
        <begin position="28"/>
        <end position="579"/>
    </location>
</feature>
<accession>A0AA38SAC8</accession>
<gene>
    <name evidence="19" type="ORF">NKR19_g4235</name>
</gene>
<dbReference type="InterPro" id="IPR000834">
    <property type="entry name" value="Peptidase_M14"/>
</dbReference>
<comment type="cofactor">
    <cofactor evidence="1">
        <name>Zn(2+)</name>
        <dbReference type="ChEBI" id="CHEBI:29105"/>
    </cofactor>
</comment>
<sequence length="579" mass="64610">MRPHPANFPSVVTILLSVLLIPLAVTAAATGPLHQATSPSHSPSWGTAFPRLRWLRDSAVELFFGPSARSKDLGVAATWAAVHKRYGDHVVVRFNVTSQAEEEALRKGVDMFFLDVWAFVPGEYVDVGLSRDKLGRVKAWLPRTLHEPFVLADDVAERVWATYPNGKRYGEGRLGGRERGSIEEWEERVGRDVVGRREDGLDNMFFQDYQPLSVISSWLKLLEAMFPSHVELLTVGTSYEGRDILGIRLGAHEEGDDSKISVDKRKTILITGGIHAREWISTSSVNYLIWSLTTSYDKDPLMTKFLEQYDVVLVPVVNPDGYAYTWSADRLWRKSRQQTNMAVCPGLDLDHAFGYEWAGDGARWPKSDPCSESYGGDKPFQAVEAAQLADWAVNETESNGVKFVGLLDLHSYSQQILYPYSYSCAVDPPNRENLEELAVGLSKAIRLSSGEVYSVESACEGAVAGDYSASESMPRVEAGGGSFMDWFYHEMGAHFSYQVKLRDTGSYGFLLPPENIVPTGEEMYAAVRYFADYLLGNNGREKLAKNKSPVETDEGQIATSKNQDAGERWTELRRRAEDV</sequence>
<comment type="function">
    <text evidence="12">Inactive carboxypeptidase that may play a role in cell wall organization and biogenesis.</text>
</comment>
<keyword evidence="7" id="KW-0479">Metal-binding</keyword>
<dbReference type="AlphaFoldDB" id="A0AA38SAC8"/>
<feature type="compositionally biased region" description="Basic and acidic residues" evidence="16">
    <location>
        <begin position="564"/>
        <end position="579"/>
    </location>
</feature>
<evidence type="ECO:0000256" key="5">
    <source>
        <dbReference type="ARBA" id="ARBA00022525"/>
    </source>
</evidence>
<evidence type="ECO:0000256" key="13">
    <source>
        <dbReference type="ARBA" id="ARBA00026187"/>
    </source>
</evidence>
<dbReference type="GO" id="GO:0008270">
    <property type="term" value="F:zinc ion binding"/>
    <property type="evidence" value="ECO:0007669"/>
    <property type="project" value="InterPro"/>
</dbReference>
<evidence type="ECO:0000256" key="11">
    <source>
        <dbReference type="ARBA" id="ARBA00023316"/>
    </source>
</evidence>
<keyword evidence="6" id="KW-0926">Vacuole</keyword>
<name>A0AA38SAC8_9PEZI</name>
<evidence type="ECO:0000259" key="18">
    <source>
        <dbReference type="PROSITE" id="PS52035"/>
    </source>
</evidence>
<comment type="similarity">
    <text evidence="4 15">Belongs to the peptidase M14 family.</text>
</comment>
<evidence type="ECO:0000256" key="4">
    <source>
        <dbReference type="ARBA" id="ARBA00005988"/>
    </source>
</evidence>
<evidence type="ECO:0000256" key="8">
    <source>
        <dbReference type="ARBA" id="ARBA00022729"/>
    </source>
</evidence>
<evidence type="ECO:0000256" key="9">
    <source>
        <dbReference type="ARBA" id="ARBA00022833"/>
    </source>
</evidence>
<evidence type="ECO:0000256" key="1">
    <source>
        <dbReference type="ARBA" id="ARBA00001947"/>
    </source>
</evidence>
<dbReference type="GO" id="GO:0004181">
    <property type="term" value="F:metallocarboxypeptidase activity"/>
    <property type="evidence" value="ECO:0007669"/>
    <property type="project" value="InterPro"/>
</dbReference>
<comment type="subcellular location">
    <subcellularLocation>
        <location evidence="3">Secreted</location>
    </subcellularLocation>
    <subcellularLocation>
        <location evidence="2">Vacuole</location>
    </subcellularLocation>
</comment>
<keyword evidence="10" id="KW-1015">Disulfide bond</keyword>